<evidence type="ECO:0000313" key="4">
    <source>
        <dbReference type="Proteomes" id="UP000076727"/>
    </source>
</evidence>
<dbReference type="STRING" id="1314783.A0A165N6U6"/>
<keyword evidence="4" id="KW-1185">Reference proteome</keyword>
<dbReference type="AlphaFoldDB" id="A0A165N6U6"/>
<dbReference type="Gene3D" id="1.10.357.40">
    <property type="entry name" value="YbiA-like"/>
    <property type="match status" value="1"/>
</dbReference>
<dbReference type="Proteomes" id="UP000076727">
    <property type="component" value="Unassembled WGS sequence"/>
</dbReference>
<gene>
    <name evidence="3" type="ORF">DAEQUDRAFT_674690</name>
</gene>
<feature type="domain" description="NADAR" evidence="2">
    <location>
        <begin position="30"/>
        <end position="170"/>
    </location>
</feature>
<dbReference type="NCBIfam" id="TIGR02464">
    <property type="entry name" value="ribofla_fusion"/>
    <property type="match status" value="1"/>
</dbReference>
<dbReference type="OrthoDB" id="206452at2759"/>
<dbReference type="InterPro" id="IPR012816">
    <property type="entry name" value="NADAR"/>
</dbReference>
<protein>
    <submittedName>
        <fullName evidence="3">DUF1768-domain-containing protein</fullName>
    </submittedName>
</protein>
<sequence>MALYACAHTLLSRVWSRLFAQTTATTQIRFYNRDEPYFEFTNFAPYAINWNDRTYPTAEHLFQAHKFMLNRPDIAERIRQLPSSRAALEEARRVRRLQRSDWLSVNIRVMDGVLEAKFTQHPLLRDMLLKTGNRELIEDSPVDSFWGCGRDDLGRNELGKALMRLRDKLRTRPMSTDDYFAPSDLLPNQSARERRQALTEAPAGP</sequence>
<dbReference type="EMBL" id="KV429086">
    <property type="protein sequence ID" value="KZT66591.1"/>
    <property type="molecule type" value="Genomic_DNA"/>
</dbReference>
<dbReference type="InterPro" id="IPR037238">
    <property type="entry name" value="YbiA-like_sf"/>
</dbReference>
<evidence type="ECO:0000259" key="2">
    <source>
        <dbReference type="Pfam" id="PF08719"/>
    </source>
</evidence>
<dbReference type="CDD" id="cd15457">
    <property type="entry name" value="NADAR"/>
    <property type="match status" value="1"/>
</dbReference>
<dbReference type="SUPFAM" id="SSF143990">
    <property type="entry name" value="YbiA-like"/>
    <property type="match status" value="1"/>
</dbReference>
<feature type="region of interest" description="Disordered" evidence="1">
    <location>
        <begin position="175"/>
        <end position="205"/>
    </location>
</feature>
<evidence type="ECO:0000256" key="1">
    <source>
        <dbReference type="SAM" id="MobiDB-lite"/>
    </source>
</evidence>
<evidence type="ECO:0000313" key="3">
    <source>
        <dbReference type="EMBL" id="KZT66591.1"/>
    </source>
</evidence>
<organism evidence="3 4">
    <name type="scientific">Daedalea quercina L-15889</name>
    <dbReference type="NCBI Taxonomy" id="1314783"/>
    <lineage>
        <taxon>Eukaryota</taxon>
        <taxon>Fungi</taxon>
        <taxon>Dikarya</taxon>
        <taxon>Basidiomycota</taxon>
        <taxon>Agaricomycotina</taxon>
        <taxon>Agaricomycetes</taxon>
        <taxon>Polyporales</taxon>
        <taxon>Fomitopsis</taxon>
    </lineage>
</organism>
<accession>A0A165N6U6</accession>
<dbReference type="Pfam" id="PF08719">
    <property type="entry name" value="NADAR"/>
    <property type="match status" value="1"/>
</dbReference>
<name>A0A165N6U6_9APHY</name>
<reference evidence="3 4" key="1">
    <citation type="journal article" date="2016" name="Mol. Biol. Evol.">
        <title>Comparative Genomics of Early-Diverging Mushroom-Forming Fungi Provides Insights into the Origins of Lignocellulose Decay Capabilities.</title>
        <authorList>
            <person name="Nagy L.G."/>
            <person name="Riley R."/>
            <person name="Tritt A."/>
            <person name="Adam C."/>
            <person name="Daum C."/>
            <person name="Floudas D."/>
            <person name="Sun H."/>
            <person name="Yadav J.S."/>
            <person name="Pangilinan J."/>
            <person name="Larsson K.H."/>
            <person name="Matsuura K."/>
            <person name="Barry K."/>
            <person name="Labutti K."/>
            <person name="Kuo R."/>
            <person name="Ohm R.A."/>
            <person name="Bhattacharya S.S."/>
            <person name="Shirouzu T."/>
            <person name="Yoshinaga Y."/>
            <person name="Martin F.M."/>
            <person name="Grigoriev I.V."/>
            <person name="Hibbett D.S."/>
        </authorList>
    </citation>
    <scope>NUCLEOTIDE SEQUENCE [LARGE SCALE GENOMIC DNA]</scope>
    <source>
        <strain evidence="3 4">L-15889</strain>
    </source>
</reference>
<proteinExistence type="predicted"/>